<dbReference type="NCBIfam" id="TIGR00072">
    <property type="entry name" value="hydrog_prot"/>
    <property type="match status" value="1"/>
</dbReference>
<dbReference type="Gene3D" id="3.40.50.1450">
    <property type="entry name" value="HybD-like"/>
    <property type="match status" value="1"/>
</dbReference>
<dbReference type="InterPro" id="IPR000671">
    <property type="entry name" value="Peptidase_A31"/>
</dbReference>
<evidence type="ECO:0000256" key="2">
    <source>
        <dbReference type="ARBA" id="ARBA00022596"/>
    </source>
</evidence>
<keyword evidence="6" id="KW-0378">Hydrolase</keyword>
<dbReference type="Pfam" id="PF01750">
    <property type="entry name" value="HycI"/>
    <property type="match status" value="1"/>
</dbReference>
<keyword evidence="2" id="KW-0533">Nickel</keyword>
<proteinExistence type="inferred from homology"/>
<evidence type="ECO:0000256" key="4">
    <source>
        <dbReference type="ARBA" id="ARBA00022723"/>
    </source>
</evidence>
<dbReference type="PRINTS" id="PR00446">
    <property type="entry name" value="HYDRGNUPTAKE"/>
</dbReference>
<dbReference type="GO" id="GO:0008047">
    <property type="term" value="F:enzyme activator activity"/>
    <property type="evidence" value="ECO:0007669"/>
    <property type="project" value="InterPro"/>
</dbReference>
<organism evidence="7">
    <name type="scientific">Chlorobium phaeobacteroides (strain BS1)</name>
    <dbReference type="NCBI Taxonomy" id="331678"/>
    <lineage>
        <taxon>Bacteria</taxon>
        <taxon>Pseudomonadati</taxon>
        <taxon>Chlorobiota</taxon>
        <taxon>Chlorobiia</taxon>
        <taxon>Chlorobiales</taxon>
        <taxon>Chlorobiaceae</taxon>
        <taxon>Chlorobium/Pelodictyon group</taxon>
        <taxon>Chlorobium</taxon>
    </lineage>
</organism>
<evidence type="ECO:0000313" key="7">
    <source>
        <dbReference type="EMBL" id="ACE04511.1"/>
    </source>
</evidence>
<evidence type="ECO:0000256" key="1">
    <source>
        <dbReference type="ARBA" id="ARBA00006814"/>
    </source>
</evidence>
<keyword evidence="5" id="KW-0064">Aspartyl protease</keyword>
<evidence type="ECO:0000256" key="5">
    <source>
        <dbReference type="ARBA" id="ARBA00022750"/>
    </source>
</evidence>
<dbReference type="FunFam" id="3.40.50.1450:FF:000002">
    <property type="entry name" value="Hydrogenase 1 maturation protease"/>
    <property type="match status" value="1"/>
</dbReference>
<dbReference type="HOGENOM" id="CLU_099037_0_0_10"/>
<name>B3EK84_CHLPB</name>
<evidence type="ECO:0000256" key="6">
    <source>
        <dbReference type="ARBA" id="ARBA00022801"/>
    </source>
</evidence>
<dbReference type="CDD" id="cd06062">
    <property type="entry name" value="H2MP_MemB-H2up"/>
    <property type="match status" value="1"/>
</dbReference>
<dbReference type="PANTHER" id="PTHR30302:SF1">
    <property type="entry name" value="HYDROGENASE 2 MATURATION PROTEASE"/>
    <property type="match status" value="1"/>
</dbReference>
<dbReference type="AlphaFoldDB" id="B3EK84"/>
<dbReference type="STRING" id="331678.Cphamn1_1590"/>
<dbReference type="MEROPS" id="A31.002"/>
<dbReference type="InterPro" id="IPR023430">
    <property type="entry name" value="Pept_HybD-like_dom_sf"/>
</dbReference>
<accession>B3EK84</accession>
<dbReference type="OrthoDB" id="9794619at2"/>
<dbReference type="SUPFAM" id="SSF53163">
    <property type="entry name" value="HybD-like"/>
    <property type="match status" value="1"/>
</dbReference>
<keyword evidence="4" id="KW-0479">Metal-binding</keyword>
<dbReference type="GO" id="GO:0004190">
    <property type="term" value="F:aspartic-type endopeptidase activity"/>
    <property type="evidence" value="ECO:0007669"/>
    <property type="project" value="UniProtKB-KW"/>
</dbReference>
<sequence>MKQINVLGLGNILFGDEGFGVEAVRMLEKECAAELPETVHFIDGGTQGIYLLDYIESAEALLIYDAIIPVEFDQQVYVYRNRELPTFIHRKMSSHQMGLSELLSVARLHDKLPEEIALIGVPPGELDLGSGISPAVQDLLDHSVAEGKKIIEEWLTIQPE</sequence>
<dbReference type="eggNOG" id="COG0680">
    <property type="taxonomic scope" value="Bacteria"/>
</dbReference>
<protein>
    <submittedName>
        <fullName evidence="7">Hydrogenase maturation protease</fullName>
    </submittedName>
</protein>
<comment type="similarity">
    <text evidence="1">Belongs to the peptidase A31 family.</text>
</comment>
<dbReference type="EMBL" id="CP001101">
    <property type="protein sequence ID" value="ACE04511.1"/>
    <property type="molecule type" value="Genomic_DNA"/>
</dbReference>
<keyword evidence="3 7" id="KW-0645">Protease</keyword>
<dbReference type="GO" id="GO:0016485">
    <property type="term" value="P:protein processing"/>
    <property type="evidence" value="ECO:0007669"/>
    <property type="project" value="TreeGrafter"/>
</dbReference>
<reference evidence="7" key="1">
    <citation type="submission" date="2008-06" db="EMBL/GenBank/DDBJ databases">
        <title>Complete sequence of Chlorobium phaeobacteroides BS1.</title>
        <authorList>
            <consortium name="US DOE Joint Genome Institute"/>
            <person name="Lucas S."/>
            <person name="Copeland A."/>
            <person name="Lapidus A."/>
            <person name="Glavina del Rio T."/>
            <person name="Dalin E."/>
            <person name="Tice H."/>
            <person name="Bruce D."/>
            <person name="Goodwin L."/>
            <person name="Pitluck S."/>
            <person name="Schmutz J."/>
            <person name="Larimer F."/>
            <person name="Land M."/>
            <person name="Hauser L."/>
            <person name="Kyrpides N."/>
            <person name="Ovchinnikova G."/>
            <person name="Li T."/>
            <person name="Liu Z."/>
            <person name="Zhao F."/>
            <person name="Overmann J."/>
            <person name="Bryant D.A."/>
            <person name="Richardson P."/>
        </authorList>
    </citation>
    <scope>NUCLEOTIDE SEQUENCE [LARGE SCALE GENOMIC DNA]</scope>
    <source>
        <strain evidence="7">BS1</strain>
    </source>
</reference>
<dbReference type="GO" id="GO:0046872">
    <property type="term" value="F:metal ion binding"/>
    <property type="evidence" value="ECO:0007669"/>
    <property type="project" value="UniProtKB-KW"/>
</dbReference>
<dbReference type="KEGG" id="cpb:Cphamn1_1590"/>
<evidence type="ECO:0000256" key="3">
    <source>
        <dbReference type="ARBA" id="ARBA00022670"/>
    </source>
</evidence>
<gene>
    <name evidence="7" type="ordered locus">Cphamn1_1590</name>
</gene>
<dbReference type="PANTHER" id="PTHR30302">
    <property type="entry name" value="HYDROGENASE 1 MATURATION PROTEASE"/>
    <property type="match status" value="1"/>
</dbReference>